<keyword evidence="5" id="KW-1185">Reference proteome</keyword>
<dbReference type="RefSeq" id="WP_028257836.1">
    <property type="nucleotide sequence ID" value="NZ_JRNT01000018.1"/>
</dbReference>
<keyword evidence="3" id="KW-1133">Transmembrane helix</keyword>
<protein>
    <recommendedName>
        <fullName evidence="2">Putative gluconeogenesis factor</fullName>
    </recommendedName>
</protein>
<dbReference type="PANTHER" id="PTHR30135:SF3">
    <property type="entry name" value="GLUCONEOGENESIS FACTOR-RELATED"/>
    <property type="match status" value="1"/>
</dbReference>
<reference evidence="4 5" key="1">
    <citation type="submission" date="2014-07" db="EMBL/GenBank/DDBJ databases">
        <authorList>
            <person name="McCorrison J."/>
            <person name="Sanka R."/>
            <person name="Torralba M."/>
            <person name="Gillis M."/>
            <person name="Haft D.H."/>
            <person name="Methe B."/>
            <person name="Sutton G."/>
            <person name="Nelson K.E."/>
        </authorList>
    </citation>
    <scope>NUCLEOTIDE SEQUENCE [LARGE SCALE GENOMIC DNA]</scope>
    <source>
        <strain evidence="4 5">DNF00314</strain>
    </source>
</reference>
<evidence type="ECO:0000256" key="2">
    <source>
        <dbReference type="HAMAP-Rule" id="MF_00973"/>
    </source>
</evidence>
<dbReference type="InterPro" id="IPR010119">
    <property type="entry name" value="Gluconeogen_factor"/>
</dbReference>
<evidence type="ECO:0000256" key="3">
    <source>
        <dbReference type="SAM" id="Phobius"/>
    </source>
</evidence>
<dbReference type="PANTHER" id="PTHR30135">
    <property type="entry name" value="UNCHARACTERIZED PROTEIN YVCK-RELATED"/>
    <property type="match status" value="1"/>
</dbReference>
<feature type="transmembrane region" description="Helical" evidence="3">
    <location>
        <begin position="60"/>
        <end position="82"/>
    </location>
</feature>
<keyword evidence="3" id="KW-0812">Transmembrane</keyword>
<dbReference type="Pfam" id="PF01933">
    <property type="entry name" value="CofD"/>
    <property type="match status" value="1"/>
</dbReference>
<keyword evidence="1 2" id="KW-0963">Cytoplasm</keyword>
<dbReference type="SUPFAM" id="SSF142338">
    <property type="entry name" value="CofD-like"/>
    <property type="match status" value="1"/>
</dbReference>
<dbReference type="GO" id="GO:0043743">
    <property type="term" value="F:LPPG:FO 2-phospho-L-lactate transferase activity"/>
    <property type="evidence" value="ECO:0007669"/>
    <property type="project" value="InterPro"/>
</dbReference>
<dbReference type="EMBL" id="JRNT01000018">
    <property type="protein sequence ID" value="KGF47066.1"/>
    <property type="molecule type" value="Genomic_DNA"/>
</dbReference>
<dbReference type="InterPro" id="IPR002882">
    <property type="entry name" value="CofD"/>
</dbReference>
<keyword evidence="3" id="KW-0472">Membrane</keyword>
<name>A0A096AKA8_9FIRM</name>
<evidence type="ECO:0000313" key="4">
    <source>
        <dbReference type="EMBL" id="KGF47066.1"/>
    </source>
</evidence>
<dbReference type="Proteomes" id="UP000029628">
    <property type="component" value="Unassembled WGS sequence"/>
</dbReference>
<dbReference type="GO" id="GO:0008360">
    <property type="term" value="P:regulation of cell shape"/>
    <property type="evidence" value="ECO:0007669"/>
    <property type="project" value="UniProtKB-UniRule"/>
</dbReference>
<accession>A0A096AKA8</accession>
<evidence type="ECO:0000313" key="5">
    <source>
        <dbReference type="Proteomes" id="UP000029628"/>
    </source>
</evidence>
<feature type="transmembrane region" description="Helical" evidence="3">
    <location>
        <begin position="20"/>
        <end position="40"/>
    </location>
</feature>
<dbReference type="CDD" id="cd07187">
    <property type="entry name" value="YvcK_like"/>
    <property type="match status" value="1"/>
</dbReference>
<gene>
    <name evidence="4" type="ORF">HMPREF0872_06110</name>
</gene>
<sequence length="449" mass="50053">MIRRKWARWLVPGLKIKRWLFLFSLGVFLLMVGVTLMLNYQWLSYMEDIVLQTLYETTGAYNYTILASCGFILLGIGIVLMIEGLRKVVKTIIRAIIPDESDEVSDYIFQNIRLTEGPNIVVIGGGTGLSMLLRGLKTHTSNLSAIVTVADDGGSSGRLREDFKMIAPGDLRNCLVALAEKEGLMEQLFQYRFDGKGDLSGHSFGNLFLTALTQVLDSDIEKALEASSKILKVRGRVIPSSTEEIKLLARYTDGTMVTGESNIPHEGKVIERIFTQPAHPQPEGAALQAIDEADAIILGPGSLYTSILPNLLVDKIVDHIKASKAEKIYICNVMTQPGETDGYTVADHIEAIGRHCGPNMIDTVLVHDTTLDEKVLSQYRHRGANPVVIDMDRLQQMDIRIVRANLVDGFDRATHNSERLAKVIMDVIYALQTDIEPHILEYYLQRDDH</sequence>
<comment type="caution">
    <text evidence="4">The sequence shown here is derived from an EMBL/GenBank/DDBJ whole genome shotgun (WGS) entry which is preliminary data.</text>
</comment>
<proteinExistence type="inferred from homology"/>
<comment type="function">
    <text evidence="2">Required for morphogenesis under gluconeogenic growth conditions.</text>
</comment>
<dbReference type="Gene3D" id="3.40.50.10680">
    <property type="entry name" value="CofD-like domains"/>
    <property type="match status" value="1"/>
</dbReference>
<dbReference type="NCBIfam" id="TIGR01826">
    <property type="entry name" value="CofD_related"/>
    <property type="match status" value="1"/>
</dbReference>
<comment type="subcellular location">
    <subcellularLocation>
        <location evidence="2">Cytoplasm</location>
    </subcellularLocation>
</comment>
<dbReference type="GO" id="GO:0005737">
    <property type="term" value="C:cytoplasm"/>
    <property type="evidence" value="ECO:0007669"/>
    <property type="project" value="UniProtKB-SubCell"/>
</dbReference>
<dbReference type="HAMAP" id="MF_00973">
    <property type="entry name" value="Gluconeogen_factor"/>
    <property type="match status" value="1"/>
</dbReference>
<evidence type="ECO:0000256" key="1">
    <source>
        <dbReference type="ARBA" id="ARBA00022490"/>
    </source>
</evidence>
<dbReference type="InterPro" id="IPR038136">
    <property type="entry name" value="CofD-like_dom_sf"/>
</dbReference>
<organism evidence="4 5">
    <name type="scientific">Veillonella montpellierensis DNF00314</name>
    <dbReference type="NCBI Taxonomy" id="1401067"/>
    <lineage>
        <taxon>Bacteria</taxon>
        <taxon>Bacillati</taxon>
        <taxon>Bacillota</taxon>
        <taxon>Negativicutes</taxon>
        <taxon>Veillonellales</taxon>
        <taxon>Veillonellaceae</taxon>
        <taxon>Veillonella</taxon>
    </lineage>
</organism>
<comment type="similarity">
    <text evidence="2">Belongs to the gluconeogenesis factor family.</text>
</comment>
<dbReference type="AlphaFoldDB" id="A0A096AKA8"/>
<dbReference type="eggNOG" id="COG0391">
    <property type="taxonomic scope" value="Bacteria"/>
</dbReference>